<dbReference type="InterPro" id="IPR032675">
    <property type="entry name" value="LRR_dom_sf"/>
</dbReference>
<dbReference type="STRING" id="2880.D7FH90"/>
<keyword evidence="5" id="KW-0732">Signal</keyword>
<dbReference type="PANTHER" id="PTHR48004:SF59">
    <property type="entry name" value="LEUCINE-RICH REPEAT-CONTAINING N-TERMINAL PLANT-TYPE DOMAIN-CONTAINING PROTEIN"/>
    <property type="match status" value="1"/>
</dbReference>
<reference evidence="11 12" key="1">
    <citation type="journal article" date="2010" name="Nature">
        <title>The Ectocarpus genome and the independent evolution of multicellularity in brown algae.</title>
        <authorList>
            <person name="Cock J.M."/>
            <person name="Sterck L."/>
            <person name="Rouze P."/>
            <person name="Scornet D."/>
            <person name="Allen A.E."/>
            <person name="Amoutzias G."/>
            <person name="Anthouard V."/>
            <person name="Artiguenave F."/>
            <person name="Aury J.M."/>
            <person name="Badger J.H."/>
            <person name="Beszteri B."/>
            <person name="Billiau K."/>
            <person name="Bonnet E."/>
            <person name="Bothwell J.H."/>
            <person name="Bowler C."/>
            <person name="Boyen C."/>
            <person name="Brownlee C."/>
            <person name="Carrano C.J."/>
            <person name="Charrier B."/>
            <person name="Cho G.Y."/>
            <person name="Coelho S.M."/>
            <person name="Collen J."/>
            <person name="Corre E."/>
            <person name="Da Silva C."/>
            <person name="Delage L."/>
            <person name="Delaroque N."/>
            <person name="Dittami S.M."/>
            <person name="Doulbeau S."/>
            <person name="Elias M."/>
            <person name="Farnham G."/>
            <person name="Gachon C.M."/>
            <person name="Gschloessl B."/>
            <person name="Heesch S."/>
            <person name="Jabbari K."/>
            <person name="Jubin C."/>
            <person name="Kawai H."/>
            <person name="Kimura K."/>
            <person name="Kloareg B."/>
            <person name="Kupper F.C."/>
            <person name="Lang D."/>
            <person name="Le Bail A."/>
            <person name="Leblanc C."/>
            <person name="Lerouge P."/>
            <person name="Lohr M."/>
            <person name="Lopez P.J."/>
            <person name="Martens C."/>
            <person name="Maumus F."/>
            <person name="Michel G."/>
            <person name="Miranda-Saavedra D."/>
            <person name="Morales J."/>
            <person name="Moreau H."/>
            <person name="Motomura T."/>
            <person name="Nagasato C."/>
            <person name="Napoli C.A."/>
            <person name="Nelson D.R."/>
            <person name="Nyvall-Collen P."/>
            <person name="Peters A.F."/>
            <person name="Pommier C."/>
            <person name="Potin P."/>
            <person name="Poulain J."/>
            <person name="Quesneville H."/>
            <person name="Read B."/>
            <person name="Rensing S.A."/>
            <person name="Ritter A."/>
            <person name="Rousvoal S."/>
            <person name="Samanta M."/>
            <person name="Samson G."/>
            <person name="Schroeder D.C."/>
            <person name="Segurens B."/>
            <person name="Strittmatter M."/>
            <person name="Tonon T."/>
            <person name="Tregear J.W."/>
            <person name="Valentin K."/>
            <person name="von Dassow P."/>
            <person name="Yamagishi T."/>
            <person name="Van de Peer Y."/>
            <person name="Wincker P."/>
        </authorList>
    </citation>
    <scope>NUCLEOTIDE SEQUENCE [LARGE SCALE GENOMIC DNA]</scope>
    <source>
        <strain evidence="12">Ec32 / CCAP1310/4</strain>
    </source>
</reference>
<keyword evidence="7" id="KW-0472">Membrane</keyword>
<feature type="compositionally biased region" description="Basic and acidic residues" evidence="10">
    <location>
        <begin position="315"/>
        <end position="330"/>
    </location>
</feature>
<proteinExistence type="predicted"/>
<evidence type="ECO:0000313" key="11">
    <source>
        <dbReference type="EMBL" id="CBJ28461.1"/>
    </source>
</evidence>
<keyword evidence="6" id="KW-0677">Repeat</keyword>
<dbReference type="SMART" id="SM00369">
    <property type="entry name" value="LRR_TYP"/>
    <property type="match status" value="7"/>
</dbReference>
<dbReference type="GO" id="GO:0009653">
    <property type="term" value="P:anatomical structure morphogenesis"/>
    <property type="evidence" value="ECO:0007669"/>
    <property type="project" value="UniProtKB-ARBA"/>
</dbReference>
<dbReference type="GO" id="GO:0048731">
    <property type="term" value="P:system development"/>
    <property type="evidence" value="ECO:0007669"/>
    <property type="project" value="UniProtKB-ARBA"/>
</dbReference>
<organism evidence="11 12">
    <name type="scientific">Ectocarpus siliculosus</name>
    <name type="common">Brown alga</name>
    <name type="synonym">Conferva siliculosa</name>
    <dbReference type="NCBI Taxonomy" id="2880"/>
    <lineage>
        <taxon>Eukaryota</taxon>
        <taxon>Sar</taxon>
        <taxon>Stramenopiles</taxon>
        <taxon>Ochrophyta</taxon>
        <taxon>PX clade</taxon>
        <taxon>Phaeophyceae</taxon>
        <taxon>Ectocarpales</taxon>
        <taxon>Ectocarpaceae</taxon>
        <taxon>Ectocarpus</taxon>
    </lineage>
</organism>
<dbReference type="GO" id="GO:0009888">
    <property type="term" value="P:tissue development"/>
    <property type="evidence" value="ECO:0007669"/>
    <property type="project" value="UniProtKB-ARBA"/>
</dbReference>
<dbReference type="EMBL" id="FN649755">
    <property type="protein sequence ID" value="CBJ28461.1"/>
    <property type="molecule type" value="Genomic_DNA"/>
</dbReference>
<evidence type="ECO:0000256" key="8">
    <source>
        <dbReference type="ARBA" id="ARBA00023157"/>
    </source>
</evidence>
<keyword evidence="12" id="KW-1185">Reference proteome</keyword>
<feature type="region of interest" description="Disordered" evidence="10">
    <location>
        <begin position="302"/>
        <end position="379"/>
    </location>
</feature>
<feature type="coiled-coil region" evidence="9">
    <location>
        <begin position="737"/>
        <end position="792"/>
    </location>
</feature>
<accession>D7FH90</accession>
<dbReference type="InterPro" id="IPR001611">
    <property type="entry name" value="Leu-rich_rpt"/>
</dbReference>
<comment type="subcellular location">
    <subcellularLocation>
        <location evidence="1">Cell membrane</location>
        <topology evidence="1">Single-pass type I membrane protein</topology>
    </subcellularLocation>
</comment>
<dbReference type="GO" id="GO:0005886">
    <property type="term" value="C:plasma membrane"/>
    <property type="evidence" value="ECO:0007669"/>
    <property type="project" value="UniProtKB-SubCell"/>
</dbReference>
<dbReference type="InterPro" id="IPR052941">
    <property type="entry name" value="StomDev_PlantInt_Reg"/>
</dbReference>
<dbReference type="Gene3D" id="3.80.10.10">
    <property type="entry name" value="Ribonuclease Inhibitor"/>
    <property type="match status" value="2"/>
</dbReference>
<evidence type="ECO:0000256" key="1">
    <source>
        <dbReference type="ARBA" id="ARBA00004251"/>
    </source>
</evidence>
<dbReference type="FunFam" id="3.80.10.10:FF:000775">
    <property type="entry name" value="Predicted protein"/>
    <property type="match status" value="1"/>
</dbReference>
<evidence type="ECO:0000256" key="2">
    <source>
        <dbReference type="ARBA" id="ARBA00022475"/>
    </source>
</evidence>
<feature type="compositionally biased region" description="Pro residues" evidence="10">
    <location>
        <begin position="345"/>
        <end position="354"/>
    </location>
</feature>
<dbReference type="EMBL" id="FN647746">
    <property type="protein sequence ID" value="CBJ28461.1"/>
    <property type="molecule type" value="Genomic_DNA"/>
</dbReference>
<evidence type="ECO:0000256" key="3">
    <source>
        <dbReference type="ARBA" id="ARBA00022553"/>
    </source>
</evidence>
<dbReference type="Pfam" id="PF00560">
    <property type="entry name" value="LRR_1"/>
    <property type="match status" value="5"/>
</dbReference>
<keyword evidence="9" id="KW-0175">Coiled coil</keyword>
<dbReference type="AlphaFoldDB" id="D7FH90"/>
<dbReference type="FunFam" id="3.80.10.10:FF:000400">
    <property type="entry name" value="Nuclear pore complex protein NUP107"/>
    <property type="match status" value="1"/>
</dbReference>
<protein>
    <submittedName>
        <fullName evidence="11">Leucine Rich Repeat Protein</fullName>
    </submittedName>
</protein>
<dbReference type="SUPFAM" id="SSF52058">
    <property type="entry name" value="L domain-like"/>
    <property type="match status" value="1"/>
</dbReference>
<keyword evidence="4" id="KW-0433">Leucine-rich repeat</keyword>
<dbReference type="InterPro" id="IPR003591">
    <property type="entry name" value="Leu-rich_rpt_typical-subtyp"/>
</dbReference>
<dbReference type="PANTHER" id="PTHR48004">
    <property type="entry name" value="OS01G0149700 PROTEIN"/>
    <property type="match status" value="1"/>
</dbReference>
<sequence>MSSEDRAALVALFRSTGGTRWDRNNKWDTDADLSQWSGVHVNEDGRVVKLDLFYNNLEGRIPEALGALQELTHLNLWDNKLTGTIPEAIGALTKLNDLNLYKNKLTGRILEALGALKELTHLNLWDNKLTGTIPEAIGALTKLNELKLYSNKLTGFIPETLGALKELTILGLGRNKLTGSIPEALGALKELTILGLGWNKLTGSIPAWLGSLKKLRQFGLSNNHLTGPIPEALGALKELTILWLDDNKITGHIPKELGNLENLQRLHLQDNQLTGAIPTELANLSALSKFGLKNTGSKAFLRRGNKLTGGPAKGEGLDSWRARIRPKQETKPQTLKGDEKEEDAPVPPPPPRPVLLPQQQETGEGDGNEKDNPVPLGFPNQREEAVWERARSPERASLSPGKAEEMDRLFSAQLSSSAGLDSLIREKPKALEDIQRVIESTVAGSVSPDDKLSDIDGRRKLGTLVTMSTALGEVALRHTEDMNIQRKELALPAFSNAYYSAVRSGLCQAYLAASVIDSDWVSTSKTGGMGKAGAAMKLMSSAVPVVGGLPELAGKALEAGDHYLQTRRLVKITAMASDAVDCCFLARRLALQLTDGLRNDAGATADNADEVRVDTTAGMNGGADMTPGDMSEEDVFEYLLEEVASYKRNDHGGVRLGKKHLRKLLKAIQRGSLDGSNGTEQKIEVLVLKILPEADTSLAATLSTPKEVIVRSPPVVTPAHDGGLPSRAEFTAMQAALEALKFDRETQQAELEQLQAAKDKQQEDLEEQLAKIEAVESRNKQLREKVAAMEKRVPEGDCEPCDRGNAEGRQVLQQKLEMKEDLETFWQRKENAGKKKGFSQRGRRHC</sequence>
<name>D7FH90_ECTSI</name>
<evidence type="ECO:0000256" key="4">
    <source>
        <dbReference type="ARBA" id="ARBA00022614"/>
    </source>
</evidence>
<evidence type="ECO:0000256" key="6">
    <source>
        <dbReference type="ARBA" id="ARBA00022737"/>
    </source>
</evidence>
<dbReference type="eggNOG" id="ENOG502QVSR">
    <property type="taxonomic scope" value="Eukaryota"/>
</dbReference>
<dbReference type="Proteomes" id="UP000002630">
    <property type="component" value="Linkage Group LG30"/>
</dbReference>
<evidence type="ECO:0000256" key="7">
    <source>
        <dbReference type="ARBA" id="ARBA00023136"/>
    </source>
</evidence>
<evidence type="ECO:0000256" key="5">
    <source>
        <dbReference type="ARBA" id="ARBA00022729"/>
    </source>
</evidence>
<dbReference type="InParanoid" id="D7FH90"/>
<evidence type="ECO:0000256" key="9">
    <source>
        <dbReference type="SAM" id="Coils"/>
    </source>
</evidence>
<dbReference type="OrthoDB" id="676979at2759"/>
<dbReference type="Pfam" id="PF13855">
    <property type="entry name" value="LRR_8"/>
    <property type="match status" value="1"/>
</dbReference>
<evidence type="ECO:0000256" key="10">
    <source>
        <dbReference type="SAM" id="MobiDB-lite"/>
    </source>
</evidence>
<evidence type="ECO:0000313" key="12">
    <source>
        <dbReference type="Proteomes" id="UP000002630"/>
    </source>
</evidence>
<keyword evidence="2" id="KW-1003">Cell membrane</keyword>
<keyword evidence="8" id="KW-1015">Disulfide bond</keyword>
<gene>
    <name evidence="11" type="ORF">Esi_0106_0045</name>
</gene>
<keyword evidence="3" id="KW-0597">Phosphoprotein</keyword>